<dbReference type="AlphaFoldDB" id="A0A8S3HGH6"/>
<sequence>SAPPPHNVHRYTEIDDDENWNSSAADYLSTVLQSLKELINISFRLSIHDCDEKPNESRCFIVSAKDESDIGEFARLSRCFPKVSICIIIKTGHVF</sequence>
<protein>
    <submittedName>
        <fullName evidence="1">Uncharacterized protein</fullName>
    </submittedName>
</protein>
<organism evidence="1 2">
    <name type="scientific">Rotaria magnacalcarata</name>
    <dbReference type="NCBI Taxonomy" id="392030"/>
    <lineage>
        <taxon>Eukaryota</taxon>
        <taxon>Metazoa</taxon>
        <taxon>Spiralia</taxon>
        <taxon>Gnathifera</taxon>
        <taxon>Rotifera</taxon>
        <taxon>Eurotatoria</taxon>
        <taxon>Bdelloidea</taxon>
        <taxon>Philodinida</taxon>
        <taxon>Philodinidae</taxon>
        <taxon>Rotaria</taxon>
    </lineage>
</organism>
<evidence type="ECO:0000313" key="1">
    <source>
        <dbReference type="EMBL" id="CAF5182253.1"/>
    </source>
</evidence>
<evidence type="ECO:0000313" key="2">
    <source>
        <dbReference type="Proteomes" id="UP000681720"/>
    </source>
</evidence>
<gene>
    <name evidence="1" type="ORF">GIL414_LOCUS69724</name>
</gene>
<reference evidence="1" key="1">
    <citation type="submission" date="2021-02" db="EMBL/GenBank/DDBJ databases">
        <authorList>
            <person name="Nowell W R."/>
        </authorList>
    </citation>
    <scope>NUCLEOTIDE SEQUENCE</scope>
</reference>
<feature type="non-terminal residue" evidence="1">
    <location>
        <position position="1"/>
    </location>
</feature>
<proteinExistence type="predicted"/>
<dbReference type="EMBL" id="CAJOBJ010330735">
    <property type="protein sequence ID" value="CAF5182253.1"/>
    <property type="molecule type" value="Genomic_DNA"/>
</dbReference>
<comment type="caution">
    <text evidence="1">The sequence shown here is derived from an EMBL/GenBank/DDBJ whole genome shotgun (WGS) entry which is preliminary data.</text>
</comment>
<accession>A0A8S3HGH6</accession>
<name>A0A8S3HGH6_9BILA</name>
<dbReference type="Proteomes" id="UP000681720">
    <property type="component" value="Unassembled WGS sequence"/>
</dbReference>